<dbReference type="SUPFAM" id="SSF48264">
    <property type="entry name" value="Cytochrome P450"/>
    <property type="match status" value="1"/>
</dbReference>
<dbReference type="EMBL" id="KI912115">
    <property type="protein sequence ID" value="ETS78565.1"/>
    <property type="molecule type" value="Genomic_DNA"/>
</dbReference>
<evidence type="ECO:0000256" key="2">
    <source>
        <dbReference type="ARBA" id="ARBA00010617"/>
    </source>
</evidence>
<keyword evidence="4 7" id="KW-0479">Metal-binding</keyword>
<dbReference type="GO" id="GO:0020037">
    <property type="term" value="F:heme binding"/>
    <property type="evidence" value="ECO:0007669"/>
    <property type="project" value="InterPro"/>
</dbReference>
<dbReference type="PRINTS" id="PR00385">
    <property type="entry name" value="P450"/>
</dbReference>
<dbReference type="PRINTS" id="PR00465">
    <property type="entry name" value="EP450IV"/>
</dbReference>
<dbReference type="RefSeq" id="XP_007837399.1">
    <property type="nucleotide sequence ID" value="XM_007839208.1"/>
</dbReference>
<gene>
    <name evidence="9" type="ORF">PFICI_10627</name>
</gene>
<evidence type="ECO:0000313" key="9">
    <source>
        <dbReference type="EMBL" id="ETS78565.1"/>
    </source>
</evidence>
<dbReference type="Gene3D" id="1.10.630.10">
    <property type="entry name" value="Cytochrome P450"/>
    <property type="match status" value="1"/>
</dbReference>
<keyword evidence="5 7" id="KW-0408">Iron</keyword>
<comment type="cofactor">
    <cofactor evidence="1 7">
        <name>heme</name>
        <dbReference type="ChEBI" id="CHEBI:30413"/>
    </cofactor>
</comment>
<evidence type="ECO:0000256" key="4">
    <source>
        <dbReference type="ARBA" id="ARBA00022723"/>
    </source>
</evidence>
<evidence type="ECO:0000313" key="10">
    <source>
        <dbReference type="Proteomes" id="UP000030651"/>
    </source>
</evidence>
<dbReference type="OMA" id="VLMINTH"/>
<dbReference type="Pfam" id="PF00067">
    <property type="entry name" value="p450"/>
    <property type="match status" value="1"/>
</dbReference>
<dbReference type="eggNOG" id="KOG0158">
    <property type="taxonomic scope" value="Eukaryota"/>
</dbReference>
<reference evidence="10" key="1">
    <citation type="journal article" date="2015" name="BMC Genomics">
        <title>Genomic and transcriptomic analysis of the endophytic fungus Pestalotiopsis fici reveals its lifestyle and high potential for synthesis of natural products.</title>
        <authorList>
            <person name="Wang X."/>
            <person name="Zhang X."/>
            <person name="Liu L."/>
            <person name="Xiang M."/>
            <person name="Wang W."/>
            <person name="Sun X."/>
            <person name="Che Y."/>
            <person name="Guo L."/>
            <person name="Liu G."/>
            <person name="Guo L."/>
            <person name="Wang C."/>
            <person name="Yin W.B."/>
            <person name="Stadler M."/>
            <person name="Zhang X."/>
            <person name="Liu X."/>
        </authorList>
    </citation>
    <scope>NUCLEOTIDE SEQUENCE [LARGE SCALE GENOMIC DNA]</scope>
    <source>
        <strain evidence="10">W106-1 / CGMCC3.15140</strain>
    </source>
</reference>
<sequence>MSVAHTVIYSAYTERIMQIFKQPPDLRSTAVVTLAIAIATWLGVSLVSEWLSPLRGYPGHPLARWTNLWRFFLVRTGNYHLRIQDLHDKYGPVIRIGPNLLDLDFPELIKIMYGTDGKWRKTEFYHNNSAVVNGKITYHLFSQTDHAEHARIKRPVIRYYSQGSVLALEPLMDKTIKDFCAHLDTRFAKGPQSGRVCDLGEWIAFYAWDLIGAATMSQRFGYMDKGHDFDGTIGFADKTLDYFSAVGQIPFLDFVLDKNPVMRIGPPNLNNVTRIALEHLVARIQGNDKSFDPKVPDFLQHFLDAKKAHPDTVDDGVIIGYMLVNLIAGADTTAITVRAIFYHVLRDPAVYRRLKDEITAANLGEVASFSAARALPYLEAVVREATRIHPGVCMLLERYVPESGLSLPDGRFIPAGTAVGINPYVVHRNRGVWGDDAEMFRPERWLQGHSPGPADETDEAYHKRLKLFNAADLTFGGGSHICIGRNLALMEVYKITATLVSRYDIRLVDPKKEWEVTGSWFCRQRGLICHLNSRN</sequence>
<dbReference type="Proteomes" id="UP000030651">
    <property type="component" value="Unassembled WGS sequence"/>
</dbReference>
<comment type="similarity">
    <text evidence="2 8">Belongs to the cytochrome P450 family.</text>
</comment>
<feature type="binding site" description="axial binding residue" evidence="7">
    <location>
        <position position="482"/>
    </location>
    <ligand>
        <name>heme</name>
        <dbReference type="ChEBI" id="CHEBI:30413"/>
    </ligand>
    <ligandPart>
        <name>Fe</name>
        <dbReference type="ChEBI" id="CHEBI:18248"/>
    </ligandPart>
</feature>
<dbReference type="AlphaFoldDB" id="W3WXJ5"/>
<protein>
    <recommendedName>
        <fullName evidence="11">Pisatin demethylase</fullName>
    </recommendedName>
</protein>
<dbReference type="InterPro" id="IPR050121">
    <property type="entry name" value="Cytochrome_P450_monoxygenase"/>
</dbReference>
<dbReference type="InterPro" id="IPR017972">
    <property type="entry name" value="Cyt_P450_CS"/>
</dbReference>
<evidence type="ECO:0000256" key="1">
    <source>
        <dbReference type="ARBA" id="ARBA00001971"/>
    </source>
</evidence>
<dbReference type="GO" id="GO:0005506">
    <property type="term" value="F:iron ion binding"/>
    <property type="evidence" value="ECO:0007669"/>
    <property type="project" value="InterPro"/>
</dbReference>
<dbReference type="GO" id="GO:0004497">
    <property type="term" value="F:monooxygenase activity"/>
    <property type="evidence" value="ECO:0007669"/>
    <property type="project" value="UniProtKB-KW"/>
</dbReference>
<dbReference type="PROSITE" id="PS00086">
    <property type="entry name" value="CYTOCHROME_P450"/>
    <property type="match status" value="1"/>
</dbReference>
<dbReference type="KEGG" id="pfy:PFICI_10627"/>
<keyword evidence="8" id="KW-0560">Oxidoreductase</keyword>
<dbReference type="GO" id="GO:0016705">
    <property type="term" value="F:oxidoreductase activity, acting on paired donors, with incorporation or reduction of molecular oxygen"/>
    <property type="evidence" value="ECO:0007669"/>
    <property type="project" value="InterPro"/>
</dbReference>
<dbReference type="GeneID" id="19275640"/>
<evidence type="ECO:0008006" key="11">
    <source>
        <dbReference type="Google" id="ProtNLM"/>
    </source>
</evidence>
<evidence type="ECO:0000256" key="8">
    <source>
        <dbReference type="RuleBase" id="RU000461"/>
    </source>
</evidence>
<organism evidence="9 10">
    <name type="scientific">Pestalotiopsis fici (strain W106-1 / CGMCC3.15140)</name>
    <dbReference type="NCBI Taxonomy" id="1229662"/>
    <lineage>
        <taxon>Eukaryota</taxon>
        <taxon>Fungi</taxon>
        <taxon>Dikarya</taxon>
        <taxon>Ascomycota</taxon>
        <taxon>Pezizomycotina</taxon>
        <taxon>Sordariomycetes</taxon>
        <taxon>Xylariomycetidae</taxon>
        <taxon>Amphisphaeriales</taxon>
        <taxon>Sporocadaceae</taxon>
        <taxon>Pestalotiopsis</taxon>
    </lineage>
</organism>
<evidence type="ECO:0000256" key="5">
    <source>
        <dbReference type="ARBA" id="ARBA00023004"/>
    </source>
</evidence>
<evidence type="ECO:0000256" key="6">
    <source>
        <dbReference type="ARBA" id="ARBA00023033"/>
    </source>
</evidence>
<name>W3WXJ5_PESFW</name>
<keyword evidence="10" id="KW-1185">Reference proteome</keyword>
<keyword evidence="6 8" id="KW-0503">Monooxygenase</keyword>
<proteinExistence type="inferred from homology"/>
<dbReference type="InParanoid" id="W3WXJ5"/>
<dbReference type="InterPro" id="IPR036396">
    <property type="entry name" value="Cyt_P450_sf"/>
</dbReference>
<dbReference type="CDD" id="cd11060">
    <property type="entry name" value="CYP57A1-like"/>
    <property type="match status" value="1"/>
</dbReference>
<dbReference type="InterPro" id="IPR002403">
    <property type="entry name" value="Cyt_P450_E_grp-IV"/>
</dbReference>
<dbReference type="OrthoDB" id="3934656at2759"/>
<evidence type="ECO:0000256" key="7">
    <source>
        <dbReference type="PIRSR" id="PIRSR602403-1"/>
    </source>
</evidence>
<dbReference type="InterPro" id="IPR001128">
    <property type="entry name" value="Cyt_P450"/>
</dbReference>
<dbReference type="PANTHER" id="PTHR24305">
    <property type="entry name" value="CYTOCHROME P450"/>
    <property type="match status" value="1"/>
</dbReference>
<dbReference type="PANTHER" id="PTHR24305:SF232">
    <property type="entry name" value="P450, PUTATIVE (EUROFUNG)-RELATED"/>
    <property type="match status" value="1"/>
</dbReference>
<keyword evidence="3 7" id="KW-0349">Heme</keyword>
<dbReference type="HOGENOM" id="CLU_001570_14_0_1"/>
<evidence type="ECO:0000256" key="3">
    <source>
        <dbReference type="ARBA" id="ARBA00022617"/>
    </source>
</evidence>
<accession>W3WXJ5</accession>